<proteinExistence type="predicted"/>
<gene>
    <name evidence="3" type="ORF">CXT95_10760</name>
</gene>
<evidence type="ECO:0008006" key="5">
    <source>
        <dbReference type="Google" id="ProtNLM"/>
    </source>
</evidence>
<keyword evidence="2" id="KW-0812">Transmembrane</keyword>
<protein>
    <recommendedName>
        <fullName evidence="5">Energy transducer TonB</fullName>
    </recommendedName>
</protein>
<reference evidence="3 4" key="1">
    <citation type="journal article" date="2017" name="BMC Genomics">
        <title>Genome sequencing of 39 Akkermansia muciniphila isolates reveals its population structure, genomic and functional diverisity, and global distribution in mammalian gut microbiotas.</title>
        <authorList>
            <person name="Guo X."/>
            <person name="Li S."/>
            <person name="Zhang J."/>
            <person name="Wu F."/>
            <person name="Li X."/>
            <person name="Wu D."/>
            <person name="Zhang M."/>
            <person name="Ou Z."/>
            <person name="Jie Z."/>
            <person name="Yan Q."/>
            <person name="Li P."/>
            <person name="Yi J."/>
            <person name="Peng Y."/>
        </authorList>
    </citation>
    <scope>NUCLEOTIDE SEQUENCE [LARGE SCALE GENOMIC DNA]</scope>
    <source>
        <strain evidence="3 4">GP28</strain>
    </source>
</reference>
<feature type="transmembrane region" description="Helical" evidence="2">
    <location>
        <begin position="23"/>
        <end position="48"/>
    </location>
</feature>
<sequence>MSLHIESTENALAELKKQRTKTLTAAISVSFLGIALMGLLLYLVHIIVAVPEDPPMVAYATQEGDNPDIDTPEVTQTTQRPSSSSTSAQVKVIAAVATADVAVVNPDIEVDV</sequence>
<dbReference type="Proteomes" id="UP000236075">
    <property type="component" value="Unassembled WGS sequence"/>
</dbReference>
<feature type="compositionally biased region" description="Low complexity" evidence="1">
    <location>
        <begin position="75"/>
        <end position="87"/>
    </location>
</feature>
<evidence type="ECO:0000256" key="1">
    <source>
        <dbReference type="SAM" id="MobiDB-lite"/>
    </source>
</evidence>
<name>A0AAX0WH73_9BACT</name>
<organism evidence="3 4">
    <name type="scientific">Akkermansia muciniphila</name>
    <dbReference type="NCBI Taxonomy" id="239935"/>
    <lineage>
        <taxon>Bacteria</taxon>
        <taxon>Pseudomonadati</taxon>
        <taxon>Verrucomicrobiota</taxon>
        <taxon>Verrucomicrobiia</taxon>
        <taxon>Verrucomicrobiales</taxon>
        <taxon>Akkermansiaceae</taxon>
        <taxon>Akkermansia</taxon>
    </lineage>
</organism>
<dbReference type="AlphaFoldDB" id="A0AAX0WH73"/>
<evidence type="ECO:0000313" key="3">
    <source>
        <dbReference type="EMBL" id="PNC99889.1"/>
    </source>
</evidence>
<keyword evidence="2" id="KW-1133">Transmembrane helix</keyword>
<evidence type="ECO:0000313" key="4">
    <source>
        <dbReference type="Proteomes" id="UP000236075"/>
    </source>
</evidence>
<evidence type="ECO:0000256" key="2">
    <source>
        <dbReference type="SAM" id="Phobius"/>
    </source>
</evidence>
<dbReference type="EMBL" id="PJLB01000012">
    <property type="protein sequence ID" value="PNC99889.1"/>
    <property type="molecule type" value="Genomic_DNA"/>
</dbReference>
<keyword evidence="2" id="KW-0472">Membrane</keyword>
<feature type="region of interest" description="Disordered" evidence="1">
    <location>
        <begin position="61"/>
        <end position="87"/>
    </location>
</feature>
<comment type="caution">
    <text evidence="3">The sequence shown here is derived from an EMBL/GenBank/DDBJ whole genome shotgun (WGS) entry which is preliminary data.</text>
</comment>
<accession>A0AAX0WH73</accession>
<feature type="non-terminal residue" evidence="3">
    <location>
        <position position="112"/>
    </location>
</feature>